<evidence type="ECO:0000256" key="2">
    <source>
        <dbReference type="ARBA" id="ARBA00023015"/>
    </source>
</evidence>
<evidence type="ECO:0008006" key="9">
    <source>
        <dbReference type="Google" id="ProtNLM"/>
    </source>
</evidence>
<dbReference type="AlphaFoldDB" id="A0A343JF04"/>
<keyword evidence="4" id="KW-0804">Transcription</keyword>
<keyword evidence="3" id="KW-0731">Sigma factor</keyword>
<dbReference type="InterPro" id="IPR013249">
    <property type="entry name" value="RNA_pol_sigma70_r4_t2"/>
</dbReference>
<dbReference type="Pfam" id="PF04542">
    <property type="entry name" value="Sigma70_r2"/>
    <property type="match status" value="1"/>
</dbReference>
<dbReference type="InterPro" id="IPR039425">
    <property type="entry name" value="RNA_pol_sigma-70-like"/>
</dbReference>
<feature type="domain" description="RNA polymerase sigma-70 region 2" evidence="5">
    <location>
        <begin position="16"/>
        <end position="79"/>
    </location>
</feature>
<dbReference type="Gene3D" id="1.10.10.10">
    <property type="entry name" value="Winged helix-like DNA-binding domain superfamily/Winged helix DNA-binding domain"/>
    <property type="match status" value="1"/>
</dbReference>
<dbReference type="Proteomes" id="UP000264883">
    <property type="component" value="Chromosome"/>
</dbReference>
<dbReference type="InterPro" id="IPR013325">
    <property type="entry name" value="RNA_pol_sigma_r2"/>
</dbReference>
<keyword evidence="2" id="KW-0805">Transcription regulation</keyword>
<dbReference type="NCBIfam" id="TIGR02937">
    <property type="entry name" value="sigma70-ECF"/>
    <property type="match status" value="1"/>
</dbReference>
<reference evidence="7 8" key="1">
    <citation type="submission" date="2016-08" db="EMBL/GenBank/DDBJ databases">
        <title>Complete Genome Sequence Of The Indigo Reducing Clostridium isatidis DSM15098.</title>
        <authorList>
            <person name="Little G.T."/>
            <person name="Minton N.P."/>
        </authorList>
    </citation>
    <scope>NUCLEOTIDE SEQUENCE [LARGE SCALE GENOMIC DNA]</scope>
    <source>
        <strain evidence="7 8">DSM 15098</strain>
    </source>
</reference>
<dbReference type="SUPFAM" id="SSF88946">
    <property type="entry name" value="Sigma2 domain of RNA polymerase sigma factors"/>
    <property type="match status" value="1"/>
</dbReference>
<accession>A0A343JF04</accession>
<dbReference type="OrthoDB" id="9795666at2"/>
<evidence type="ECO:0000259" key="6">
    <source>
        <dbReference type="Pfam" id="PF08281"/>
    </source>
</evidence>
<evidence type="ECO:0000313" key="7">
    <source>
        <dbReference type="EMBL" id="ASW44112.1"/>
    </source>
</evidence>
<feature type="domain" description="RNA polymerase sigma factor 70 region 4 type 2" evidence="6">
    <location>
        <begin position="106"/>
        <end position="152"/>
    </location>
</feature>
<dbReference type="SUPFAM" id="SSF88659">
    <property type="entry name" value="Sigma3 and sigma4 domains of RNA polymerase sigma factors"/>
    <property type="match status" value="1"/>
</dbReference>
<dbReference type="Gene3D" id="1.10.1740.10">
    <property type="match status" value="1"/>
</dbReference>
<dbReference type="PANTHER" id="PTHR43133:SF60">
    <property type="entry name" value="RNA POLYMERASE SIGMA FACTOR SIGV"/>
    <property type="match status" value="1"/>
</dbReference>
<protein>
    <recommendedName>
        <fullName evidence="9">RNA polymerase subunit sigma-70</fullName>
    </recommendedName>
</protein>
<dbReference type="GO" id="GO:0016987">
    <property type="term" value="F:sigma factor activity"/>
    <property type="evidence" value="ECO:0007669"/>
    <property type="project" value="UniProtKB-KW"/>
</dbReference>
<sequence>MKNSLLRADKEFIQVYNSYFETVYRVCFMYLKNIQDTEDAVQSTFIKFLQYKGTFKNQEHIKAWLIVTASNNCKNFLKHWWRKNINIDSLQEKFITFNEENKYIFEKIMNLPQKYKLIIYLYYYEGYKLKEIAEKLKMNDSTVRSYLRRGRNLLRNIIKEDEEDEE</sequence>
<name>A0A343JF04_9CLOT</name>
<evidence type="ECO:0000256" key="1">
    <source>
        <dbReference type="ARBA" id="ARBA00010641"/>
    </source>
</evidence>
<dbReference type="GO" id="GO:0003677">
    <property type="term" value="F:DNA binding"/>
    <property type="evidence" value="ECO:0007669"/>
    <property type="project" value="InterPro"/>
</dbReference>
<dbReference type="Pfam" id="PF08281">
    <property type="entry name" value="Sigma70_r4_2"/>
    <property type="match status" value="1"/>
</dbReference>
<dbReference type="PANTHER" id="PTHR43133">
    <property type="entry name" value="RNA POLYMERASE ECF-TYPE SIGMA FACTO"/>
    <property type="match status" value="1"/>
</dbReference>
<dbReference type="KEGG" id="cia:BEN51_11685"/>
<evidence type="ECO:0000256" key="3">
    <source>
        <dbReference type="ARBA" id="ARBA00023082"/>
    </source>
</evidence>
<dbReference type="GO" id="GO:0006352">
    <property type="term" value="P:DNA-templated transcription initiation"/>
    <property type="evidence" value="ECO:0007669"/>
    <property type="project" value="InterPro"/>
</dbReference>
<dbReference type="InterPro" id="IPR036388">
    <property type="entry name" value="WH-like_DNA-bd_sf"/>
</dbReference>
<evidence type="ECO:0000259" key="5">
    <source>
        <dbReference type="Pfam" id="PF04542"/>
    </source>
</evidence>
<gene>
    <name evidence="7" type="ORF">BEN51_11685</name>
</gene>
<evidence type="ECO:0000313" key="8">
    <source>
        <dbReference type="Proteomes" id="UP000264883"/>
    </source>
</evidence>
<keyword evidence="8" id="KW-1185">Reference proteome</keyword>
<dbReference type="InterPro" id="IPR014284">
    <property type="entry name" value="RNA_pol_sigma-70_dom"/>
</dbReference>
<dbReference type="InterPro" id="IPR013324">
    <property type="entry name" value="RNA_pol_sigma_r3/r4-like"/>
</dbReference>
<proteinExistence type="inferred from homology"/>
<dbReference type="InterPro" id="IPR007627">
    <property type="entry name" value="RNA_pol_sigma70_r2"/>
</dbReference>
<evidence type="ECO:0000256" key="4">
    <source>
        <dbReference type="ARBA" id="ARBA00023163"/>
    </source>
</evidence>
<organism evidence="7 8">
    <name type="scientific">Clostridium isatidis</name>
    <dbReference type="NCBI Taxonomy" id="182773"/>
    <lineage>
        <taxon>Bacteria</taxon>
        <taxon>Bacillati</taxon>
        <taxon>Bacillota</taxon>
        <taxon>Clostridia</taxon>
        <taxon>Eubacteriales</taxon>
        <taxon>Clostridiaceae</taxon>
        <taxon>Clostridium</taxon>
    </lineage>
</organism>
<dbReference type="EMBL" id="CP016786">
    <property type="protein sequence ID" value="ASW44112.1"/>
    <property type="molecule type" value="Genomic_DNA"/>
</dbReference>
<comment type="similarity">
    <text evidence="1">Belongs to the sigma-70 factor family. ECF subfamily.</text>
</comment>